<evidence type="ECO:0000256" key="2">
    <source>
        <dbReference type="SAM" id="Phobius"/>
    </source>
</evidence>
<dbReference type="OrthoDB" id="2535105at2759"/>
<sequence>MLSDSTPDQVKPVALNNTLGALYIGSGFATMFYGVGCLQVFYMTANRSQADSAWLNEWRLLVDWKRHTRPSWWQACTACWSLPSFRQAAALECMPDHAFISSGSDPPVDSSMLKPFLPCDCTTVLIQLFFCWRIWMFSVTSFERVQMIAFPILTVPSALVSFGTNIFLSKTGFDRRLLTGDTPEFGLAFKLATAAQVAFDVMTSSAMSKHHIRPSNHVITLIILFTVNTNLFTTLLSISGLAAYLALPRGAVYGAIGLVMDKTYFNTFLAVLNSREYLKEKLEQTALSAPTNNLPYSRPKFAPNNREITGQSSIIRGEHEPSMLDTRLGDEAAAKGDNLRNECRNS</sequence>
<evidence type="ECO:0000313" key="4">
    <source>
        <dbReference type="EMBL" id="GLB35819.1"/>
    </source>
</evidence>
<keyword evidence="2" id="KW-0812">Transmembrane</keyword>
<feature type="transmembrane region" description="Helical" evidence="2">
    <location>
        <begin position="147"/>
        <end position="168"/>
    </location>
</feature>
<keyword evidence="5" id="KW-1185">Reference proteome</keyword>
<dbReference type="PANTHER" id="PTHR40465:SF1">
    <property type="entry name" value="DUF6534 DOMAIN-CONTAINING PROTEIN"/>
    <property type="match status" value="1"/>
</dbReference>
<dbReference type="EMBL" id="BRPK01000003">
    <property type="protein sequence ID" value="GLB35819.1"/>
    <property type="molecule type" value="Genomic_DNA"/>
</dbReference>
<name>A0A9P3PI17_LYOSH</name>
<dbReference type="AlphaFoldDB" id="A0A9P3PI17"/>
<organism evidence="4 5">
    <name type="scientific">Lyophyllum shimeji</name>
    <name type="common">Hon-shimeji</name>
    <name type="synonym">Tricholoma shimeji</name>
    <dbReference type="NCBI Taxonomy" id="47721"/>
    <lineage>
        <taxon>Eukaryota</taxon>
        <taxon>Fungi</taxon>
        <taxon>Dikarya</taxon>
        <taxon>Basidiomycota</taxon>
        <taxon>Agaricomycotina</taxon>
        <taxon>Agaricomycetes</taxon>
        <taxon>Agaricomycetidae</taxon>
        <taxon>Agaricales</taxon>
        <taxon>Tricholomatineae</taxon>
        <taxon>Lyophyllaceae</taxon>
        <taxon>Lyophyllum</taxon>
    </lineage>
</organism>
<comment type="caution">
    <text evidence="4">The sequence shown here is derived from an EMBL/GenBank/DDBJ whole genome shotgun (WGS) entry which is preliminary data.</text>
</comment>
<feature type="transmembrane region" description="Helical" evidence="2">
    <location>
        <begin position="20"/>
        <end position="42"/>
    </location>
</feature>
<dbReference type="Proteomes" id="UP001063166">
    <property type="component" value="Unassembled WGS sequence"/>
</dbReference>
<accession>A0A9P3PI17</accession>
<gene>
    <name evidence="4" type="ORF">LshimejAT787_0301070</name>
</gene>
<feature type="transmembrane region" description="Helical" evidence="2">
    <location>
        <begin position="116"/>
        <end position="135"/>
    </location>
</feature>
<feature type="transmembrane region" description="Helical" evidence="2">
    <location>
        <begin position="218"/>
        <end position="245"/>
    </location>
</feature>
<proteinExistence type="predicted"/>
<reference evidence="4" key="1">
    <citation type="submission" date="2022-07" db="EMBL/GenBank/DDBJ databases">
        <title>The genome of Lyophyllum shimeji provides insight into the initial evolution of ectomycorrhizal fungal genome.</title>
        <authorList>
            <person name="Kobayashi Y."/>
            <person name="Shibata T."/>
            <person name="Hirakawa H."/>
            <person name="Shigenobu S."/>
            <person name="Nishiyama T."/>
            <person name="Yamada A."/>
            <person name="Hasebe M."/>
            <person name="Kawaguchi M."/>
        </authorList>
    </citation>
    <scope>NUCLEOTIDE SEQUENCE</scope>
    <source>
        <strain evidence="4">AT787</strain>
    </source>
</reference>
<keyword evidence="2" id="KW-0472">Membrane</keyword>
<evidence type="ECO:0000259" key="3">
    <source>
        <dbReference type="Pfam" id="PF20152"/>
    </source>
</evidence>
<evidence type="ECO:0000313" key="5">
    <source>
        <dbReference type="Proteomes" id="UP001063166"/>
    </source>
</evidence>
<feature type="region of interest" description="Disordered" evidence="1">
    <location>
        <begin position="294"/>
        <end position="322"/>
    </location>
</feature>
<keyword evidence="2" id="KW-1133">Transmembrane helix</keyword>
<dbReference type="InterPro" id="IPR045339">
    <property type="entry name" value="DUF6534"/>
</dbReference>
<feature type="transmembrane region" description="Helical" evidence="2">
    <location>
        <begin position="251"/>
        <end position="272"/>
    </location>
</feature>
<dbReference type="Pfam" id="PF20152">
    <property type="entry name" value="DUF6534"/>
    <property type="match status" value="1"/>
</dbReference>
<feature type="domain" description="DUF6534" evidence="3">
    <location>
        <begin position="197"/>
        <end position="277"/>
    </location>
</feature>
<protein>
    <recommendedName>
        <fullName evidence="3">DUF6534 domain-containing protein</fullName>
    </recommendedName>
</protein>
<evidence type="ECO:0000256" key="1">
    <source>
        <dbReference type="SAM" id="MobiDB-lite"/>
    </source>
</evidence>
<dbReference type="PANTHER" id="PTHR40465">
    <property type="entry name" value="CHROMOSOME 1, WHOLE GENOME SHOTGUN SEQUENCE"/>
    <property type="match status" value="1"/>
</dbReference>